<evidence type="ECO:0000313" key="1">
    <source>
        <dbReference type="EMBL" id="ACD56971.1"/>
    </source>
</evidence>
<dbReference type="AlphaFoldDB" id="A0A0K0GG43"/>
<proteinExistence type="predicted"/>
<accession>A0A0K0GG43</accession>
<protein>
    <submittedName>
        <fullName evidence="1">Uncharacterized protein</fullName>
    </submittedName>
</protein>
<dbReference type="KEGG" id="xop:PXO_05436"/>
<reference evidence="1 2" key="1">
    <citation type="journal article" date="2008" name="BMC Genomics">
        <title>Genome sequence and rapid evolution of the rice pathogen Xanthomonas oryzae pv. oryzae PXO99A.</title>
        <authorList>
            <person name="Salzberg S.L."/>
            <person name="Sommer D.D."/>
            <person name="Schatz M.C."/>
            <person name="Phillippy A.M."/>
            <person name="Rabinowicz P.D."/>
            <person name="Tsuge S."/>
            <person name="Furutani A."/>
            <person name="Ochiai H."/>
            <person name="Delcher A.L."/>
            <person name="Kelley D."/>
            <person name="Madupu R."/>
            <person name="Puiu D."/>
            <person name="Radune D."/>
            <person name="Shumway M."/>
            <person name="Trapnell C."/>
            <person name="Aparna G."/>
            <person name="Jha G."/>
            <person name="Pandey A."/>
            <person name="Patil P.B."/>
            <person name="Ishihara H."/>
            <person name="Meyer D.F."/>
            <person name="Szurek B."/>
            <person name="Verdier V."/>
            <person name="Koebnik R."/>
            <person name="Dow J.M."/>
            <person name="Ryan R.P."/>
            <person name="Hirata H."/>
            <person name="Tsuyumu S."/>
            <person name="Won Lee S."/>
            <person name="Seo Y.S."/>
            <person name="Sriariyanum M."/>
            <person name="Ronald P.C."/>
            <person name="Sonti R.V."/>
            <person name="Van Sluys M.A."/>
            <person name="Leach J.E."/>
            <person name="White F.F."/>
            <person name="Bogdanove A.J."/>
        </authorList>
    </citation>
    <scope>NUCLEOTIDE SEQUENCE [LARGE SCALE GENOMIC DNA]</scope>
    <source>
        <strain evidence="1 2">PXO99A</strain>
    </source>
</reference>
<dbReference type="Proteomes" id="UP000001740">
    <property type="component" value="Chromosome"/>
</dbReference>
<gene>
    <name evidence="1" type="ordered locus">PXO_05436</name>
</gene>
<organism evidence="1 2">
    <name type="scientific">Xanthomonas oryzae pv. oryzae (strain PXO99A)</name>
    <dbReference type="NCBI Taxonomy" id="360094"/>
    <lineage>
        <taxon>Bacteria</taxon>
        <taxon>Pseudomonadati</taxon>
        <taxon>Pseudomonadota</taxon>
        <taxon>Gammaproteobacteria</taxon>
        <taxon>Lysobacterales</taxon>
        <taxon>Lysobacteraceae</taxon>
        <taxon>Xanthomonas</taxon>
    </lineage>
</organism>
<sequence>MRRCLLRCRRPVAALKRKAARHRVTALRGRCRATARHTPSIDNCNQRVGRDSLKK</sequence>
<dbReference type="EMBL" id="CP000967">
    <property type="protein sequence ID" value="ACD56971.1"/>
    <property type="molecule type" value="Genomic_DNA"/>
</dbReference>
<name>A0A0K0GG43_XANOP</name>
<dbReference type="HOGENOM" id="CLU_3031403_0_0_6"/>
<evidence type="ECO:0000313" key="2">
    <source>
        <dbReference type="Proteomes" id="UP000001740"/>
    </source>
</evidence>